<name>A0AAV4C607_9GAST</name>
<protein>
    <submittedName>
        <fullName evidence="2">Uncharacterized protein</fullName>
    </submittedName>
</protein>
<organism evidence="2 3">
    <name type="scientific">Plakobranchus ocellatus</name>
    <dbReference type="NCBI Taxonomy" id="259542"/>
    <lineage>
        <taxon>Eukaryota</taxon>
        <taxon>Metazoa</taxon>
        <taxon>Spiralia</taxon>
        <taxon>Lophotrochozoa</taxon>
        <taxon>Mollusca</taxon>
        <taxon>Gastropoda</taxon>
        <taxon>Heterobranchia</taxon>
        <taxon>Euthyneura</taxon>
        <taxon>Panpulmonata</taxon>
        <taxon>Sacoglossa</taxon>
        <taxon>Placobranchoidea</taxon>
        <taxon>Plakobranchidae</taxon>
        <taxon>Plakobranchus</taxon>
    </lineage>
</organism>
<evidence type="ECO:0000313" key="2">
    <source>
        <dbReference type="EMBL" id="GFO26114.1"/>
    </source>
</evidence>
<reference evidence="2 3" key="1">
    <citation type="journal article" date="2021" name="Elife">
        <title>Chloroplast acquisition without the gene transfer in kleptoplastic sea slugs, Plakobranchus ocellatus.</title>
        <authorList>
            <person name="Maeda T."/>
            <person name="Takahashi S."/>
            <person name="Yoshida T."/>
            <person name="Shimamura S."/>
            <person name="Takaki Y."/>
            <person name="Nagai Y."/>
            <person name="Toyoda A."/>
            <person name="Suzuki Y."/>
            <person name="Arimoto A."/>
            <person name="Ishii H."/>
            <person name="Satoh N."/>
            <person name="Nishiyama T."/>
            <person name="Hasebe M."/>
            <person name="Maruyama T."/>
            <person name="Minagawa J."/>
            <person name="Obokata J."/>
            <person name="Shigenobu S."/>
        </authorList>
    </citation>
    <scope>NUCLEOTIDE SEQUENCE [LARGE SCALE GENOMIC DNA]</scope>
</reference>
<keyword evidence="3" id="KW-1185">Reference proteome</keyword>
<dbReference type="Proteomes" id="UP000735302">
    <property type="component" value="Unassembled WGS sequence"/>
</dbReference>
<evidence type="ECO:0000313" key="3">
    <source>
        <dbReference type="Proteomes" id="UP000735302"/>
    </source>
</evidence>
<proteinExistence type="predicted"/>
<comment type="caution">
    <text evidence="2">The sequence shown here is derived from an EMBL/GenBank/DDBJ whole genome shotgun (WGS) entry which is preliminary data.</text>
</comment>
<evidence type="ECO:0000256" key="1">
    <source>
        <dbReference type="SAM" id="MobiDB-lite"/>
    </source>
</evidence>
<dbReference type="EMBL" id="BLXT01005793">
    <property type="protein sequence ID" value="GFO26114.1"/>
    <property type="molecule type" value="Genomic_DNA"/>
</dbReference>
<sequence length="93" mass="10225">MASLSPSPSDNPVSSTENHRVAQPIKEIKRRCHEAADAQTSKAVRMVKGSRLNLRAGEQGGHVAAPVPLVDRQSRDHRNILGVKVDRQEHTDQ</sequence>
<accession>A0AAV4C607</accession>
<feature type="region of interest" description="Disordered" evidence="1">
    <location>
        <begin position="1"/>
        <end position="27"/>
    </location>
</feature>
<dbReference type="AlphaFoldDB" id="A0AAV4C607"/>
<feature type="compositionally biased region" description="Polar residues" evidence="1">
    <location>
        <begin position="1"/>
        <end position="16"/>
    </location>
</feature>
<gene>
    <name evidence="2" type="ORF">PoB_005261900</name>
</gene>